<evidence type="ECO:0000313" key="6">
    <source>
        <dbReference type="EMBL" id="PWA73917.1"/>
    </source>
</evidence>
<comment type="caution">
    <text evidence="6">The sequence shown here is derived from an EMBL/GenBank/DDBJ whole genome shotgun (WGS) entry which is preliminary data.</text>
</comment>
<comment type="similarity">
    <text evidence="2">Belongs to the strictosidine synthase family.</text>
</comment>
<dbReference type="Pfam" id="PF03088">
    <property type="entry name" value="Str_synth"/>
    <property type="match status" value="1"/>
</dbReference>
<evidence type="ECO:0000256" key="1">
    <source>
        <dbReference type="ARBA" id="ARBA00004116"/>
    </source>
</evidence>
<feature type="domain" description="Strictosidine synthase conserved region" evidence="5">
    <location>
        <begin position="9"/>
        <end position="51"/>
    </location>
</feature>
<evidence type="ECO:0000259" key="5">
    <source>
        <dbReference type="Pfam" id="PF03088"/>
    </source>
</evidence>
<evidence type="ECO:0000256" key="2">
    <source>
        <dbReference type="ARBA" id="ARBA00009191"/>
    </source>
</evidence>
<keyword evidence="3" id="KW-0926">Vacuole</keyword>
<dbReference type="STRING" id="35608.A0A2U1NK69"/>
<comment type="subcellular location">
    <subcellularLocation>
        <location evidence="1">Vacuole</location>
    </subcellularLocation>
</comment>
<dbReference type="GO" id="GO:0012505">
    <property type="term" value="C:endomembrane system"/>
    <property type="evidence" value="ECO:0007669"/>
    <property type="project" value="TreeGrafter"/>
</dbReference>
<dbReference type="AlphaFoldDB" id="A0A2U1NK69"/>
<reference evidence="6 7" key="1">
    <citation type="journal article" date="2018" name="Mol. Plant">
        <title>The genome of Artemisia annua provides insight into the evolution of Asteraceae family and artemisinin biosynthesis.</title>
        <authorList>
            <person name="Shen Q."/>
            <person name="Zhang L."/>
            <person name="Liao Z."/>
            <person name="Wang S."/>
            <person name="Yan T."/>
            <person name="Shi P."/>
            <person name="Liu M."/>
            <person name="Fu X."/>
            <person name="Pan Q."/>
            <person name="Wang Y."/>
            <person name="Lv Z."/>
            <person name="Lu X."/>
            <person name="Zhang F."/>
            <person name="Jiang W."/>
            <person name="Ma Y."/>
            <person name="Chen M."/>
            <person name="Hao X."/>
            <person name="Li L."/>
            <person name="Tang Y."/>
            <person name="Lv G."/>
            <person name="Zhou Y."/>
            <person name="Sun X."/>
            <person name="Brodelius P.E."/>
            <person name="Rose J.K.C."/>
            <person name="Tang K."/>
        </authorList>
    </citation>
    <scope>NUCLEOTIDE SEQUENCE [LARGE SCALE GENOMIC DNA]</scope>
    <source>
        <strain evidence="7">cv. Huhao1</strain>
        <tissue evidence="6">Leaf</tissue>
    </source>
</reference>
<gene>
    <name evidence="6" type="ORF">CTI12_AA256610</name>
</gene>
<dbReference type="InterPro" id="IPR011042">
    <property type="entry name" value="6-blade_b-propeller_TolB-like"/>
</dbReference>
<evidence type="ECO:0000256" key="4">
    <source>
        <dbReference type="ARBA" id="ARBA00023180"/>
    </source>
</evidence>
<dbReference type="PANTHER" id="PTHR10426:SF136">
    <property type="entry name" value="PROTEIN STRICTOSIDINE SYNTHASE-LIKE 9-LIKE"/>
    <property type="match status" value="1"/>
</dbReference>
<accession>A0A2U1NK69</accession>
<proteinExistence type="inferred from homology"/>
<organism evidence="6 7">
    <name type="scientific">Artemisia annua</name>
    <name type="common">Sweet wormwood</name>
    <dbReference type="NCBI Taxonomy" id="35608"/>
    <lineage>
        <taxon>Eukaryota</taxon>
        <taxon>Viridiplantae</taxon>
        <taxon>Streptophyta</taxon>
        <taxon>Embryophyta</taxon>
        <taxon>Tracheophyta</taxon>
        <taxon>Spermatophyta</taxon>
        <taxon>Magnoliopsida</taxon>
        <taxon>eudicotyledons</taxon>
        <taxon>Gunneridae</taxon>
        <taxon>Pentapetalae</taxon>
        <taxon>asterids</taxon>
        <taxon>campanulids</taxon>
        <taxon>Asterales</taxon>
        <taxon>Asteraceae</taxon>
        <taxon>Asteroideae</taxon>
        <taxon>Anthemideae</taxon>
        <taxon>Artemisiinae</taxon>
        <taxon>Artemisia</taxon>
    </lineage>
</organism>
<keyword evidence="4" id="KW-0325">Glycoprotein</keyword>
<dbReference type="SUPFAM" id="SSF63829">
    <property type="entry name" value="Calcium-dependent phosphotriesterase"/>
    <property type="match status" value="1"/>
</dbReference>
<dbReference type="Proteomes" id="UP000245207">
    <property type="component" value="Unassembled WGS sequence"/>
</dbReference>
<evidence type="ECO:0000313" key="7">
    <source>
        <dbReference type="Proteomes" id="UP000245207"/>
    </source>
</evidence>
<evidence type="ECO:0000256" key="3">
    <source>
        <dbReference type="ARBA" id="ARBA00022554"/>
    </source>
</evidence>
<dbReference type="GO" id="GO:0005773">
    <property type="term" value="C:vacuole"/>
    <property type="evidence" value="ECO:0007669"/>
    <property type="project" value="UniProtKB-SubCell"/>
</dbReference>
<keyword evidence="7" id="KW-1185">Reference proteome</keyword>
<name>A0A2U1NK69_ARTAN</name>
<dbReference type="OrthoDB" id="5307922at2759"/>
<dbReference type="InterPro" id="IPR018119">
    <property type="entry name" value="Strictosidine_synth_cons-reg"/>
</dbReference>
<dbReference type="GO" id="GO:0016787">
    <property type="term" value="F:hydrolase activity"/>
    <property type="evidence" value="ECO:0007669"/>
    <property type="project" value="TreeGrafter"/>
</dbReference>
<sequence>MAQPEFKLIDSTGRLLKYDPRNQRVTTLLSGLSGVGGPAVSSDRKYVLVPDPKSIKRAVNDGEFWVAAENPTQGLRVNGSATVLQTVPLTQFSGMTVSVVQEINNALYVGSSDTDFVGVYTN</sequence>
<dbReference type="PANTHER" id="PTHR10426">
    <property type="entry name" value="STRICTOSIDINE SYNTHASE-RELATED"/>
    <property type="match status" value="1"/>
</dbReference>
<protein>
    <submittedName>
        <fullName evidence="6">Strictosidine synthase 2</fullName>
    </submittedName>
</protein>
<dbReference type="Gene3D" id="2.120.10.30">
    <property type="entry name" value="TolB, C-terminal domain"/>
    <property type="match status" value="2"/>
</dbReference>
<dbReference type="EMBL" id="PKPP01002652">
    <property type="protein sequence ID" value="PWA73917.1"/>
    <property type="molecule type" value="Genomic_DNA"/>
</dbReference>